<name>A0A0A1TUJ7_ENTIV</name>
<dbReference type="Proteomes" id="UP000014680">
    <property type="component" value="Unassembled WGS sequence"/>
</dbReference>
<dbReference type="GeneID" id="14882681"/>
<keyword evidence="2" id="KW-1185">Reference proteome</keyword>
<dbReference type="KEGG" id="eiv:EIN_469410"/>
<sequence>MPTTFFPSRRNASEYLNLSTMTKSIAVKLTLMSKVIQPYVKPITKYVLDSVVIPHSCPLFVSIPVCRTTCFSLIICDENTKYTEKKIVDNPIQANFIEPQQTCTVFSTQKFHLPPLASSHSTTQMTIITPDNVIDFIHLFSVKPKFCRNGDQVTLKGPDSVVGFSSVIKVNSYKIKREGPQIRGIHPFVINHAAGWTDITVSYHNQNYVLPSFIYVQL</sequence>
<protein>
    <submittedName>
        <fullName evidence="1">Uncharacterized protein</fullName>
    </submittedName>
</protein>
<dbReference type="EMBL" id="KB207240">
    <property type="protein sequence ID" value="ELP83737.1"/>
    <property type="molecule type" value="Genomic_DNA"/>
</dbReference>
<evidence type="ECO:0000313" key="1">
    <source>
        <dbReference type="EMBL" id="ELP83737.1"/>
    </source>
</evidence>
<dbReference type="AlphaFoldDB" id="A0A0A1TUJ7"/>
<proteinExistence type="predicted"/>
<evidence type="ECO:0000313" key="2">
    <source>
        <dbReference type="Proteomes" id="UP000014680"/>
    </source>
</evidence>
<dbReference type="VEuPathDB" id="AmoebaDB:EIN_469410"/>
<reference evidence="1 2" key="1">
    <citation type="submission" date="2012-10" db="EMBL/GenBank/DDBJ databases">
        <authorList>
            <person name="Zafar N."/>
            <person name="Inman J."/>
            <person name="Hall N."/>
            <person name="Lorenzi H."/>
            <person name="Caler E."/>
        </authorList>
    </citation>
    <scope>NUCLEOTIDE SEQUENCE [LARGE SCALE GENOMIC DNA]</scope>
    <source>
        <strain evidence="1 2">IP1</strain>
    </source>
</reference>
<gene>
    <name evidence="1" type="ORF">EIN_469410</name>
</gene>
<organism evidence="1 2">
    <name type="scientific">Entamoeba invadens IP1</name>
    <dbReference type="NCBI Taxonomy" id="370355"/>
    <lineage>
        <taxon>Eukaryota</taxon>
        <taxon>Amoebozoa</taxon>
        <taxon>Evosea</taxon>
        <taxon>Archamoebae</taxon>
        <taxon>Mastigamoebida</taxon>
        <taxon>Entamoebidae</taxon>
        <taxon>Entamoeba</taxon>
    </lineage>
</organism>
<accession>A0A0A1TUJ7</accession>
<dbReference type="RefSeq" id="XP_004183083.1">
    <property type="nucleotide sequence ID" value="XM_004183035.1"/>
</dbReference>